<dbReference type="Proteomes" id="UP000183805">
    <property type="component" value="Unassembled WGS sequence"/>
</dbReference>
<evidence type="ECO:0000313" key="3">
    <source>
        <dbReference type="Proteomes" id="UP000183805"/>
    </source>
</evidence>
<keyword evidence="1" id="KW-0812">Transmembrane</keyword>
<feature type="transmembrane region" description="Helical" evidence="1">
    <location>
        <begin position="177"/>
        <end position="198"/>
    </location>
</feature>
<evidence type="ECO:0000313" key="2">
    <source>
        <dbReference type="EMBL" id="SFT78136.1"/>
    </source>
</evidence>
<dbReference type="EMBL" id="FPAZ01000009">
    <property type="protein sequence ID" value="SFT78136.1"/>
    <property type="molecule type" value="Genomic_DNA"/>
</dbReference>
<keyword evidence="3" id="KW-1185">Reference proteome</keyword>
<comment type="caution">
    <text evidence="2">The sequence shown here is derived from an EMBL/GenBank/DDBJ whole genome shotgun (WGS) entry which is preliminary data.</text>
</comment>
<sequence length="319" mass="36533">MNNKTENSKSLSSLFFHFEYYLKGDHTLETLPVNKPFLKLASVCLLDRSLFWKASRHYSNTSLLQLKNIIRAEKKQLPPMEGEFFWSLKQVTANSLSVDYFVVPLEVMSQIPKQVKMILPLQENEEEQLPLTLDQAKLNHASPTSQLDELNWFNLLGLFVKKQTKQKVKERLSTRNLLISLFAFSLVLAVMISGYFAVALKHFEDKKVNNVEAVNKVINQRQALNNEFKEFSDINEFLIKNPNVLSKLSLLGIDSEGILFERIKVTTQGVELYGNSESSATNLLQQIIASPSVKEAKFSRPVVKNNKGYDVFTIEVVWR</sequence>
<evidence type="ECO:0000256" key="1">
    <source>
        <dbReference type="SAM" id="Phobius"/>
    </source>
</evidence>
<dbReference type="RefSeq" id="WP_036973271.1">
    <property type="nucleotide sequence ID" value="NZ_FPAZ01000009.1"/>
</dbReference>
<reference evidence="2 3" key="1">
    <citation type="submission" date="2016-10" db="EMBL/GenBank/DDBJ databases">
        <authorList>
            <person name="Varghese N."/>
            <person name="Submissions S."/>
        </authorList>
    </citation>
    <scope>NUCLEOTIDE SEQUENCE [LARGE SCALE GENOMIC DNA]</scope>
    <source>
        <strain evidence="2 3">CGMCC 1.8499</strain>
    </source>
</reference>
<keyword evidence="1" id="KW-1133">Transmembrane helix</keyword>
<gene>
    <name evidence="2" type="ORF">SAMN04487854_109182</name>
</gene>
<evidence type="ECO:0008006" key="4">
    <source>
        <dbReference type="Google" id="ProtNLM"/>
    </source>
</evidence>
<organism evidence="2 3">
    <name type="scientific">Pseudoalteromonas lipolytica</name>
    <dbReference type="NCBI Taxonomy" id="570156"/>
    <lineage>
        <taxon>Bacteria</taxon>
        <taxon>Pseudomonadati</taxon>
        <taxon>Pseudomonadota</taxon>
        <taxon>Gammaproteobacteria</taxon>
        <taxon>Alteromonadales</taxon>
        <taxon>Pseudoalteromonadaceae</taxon>
        <taxon>Pseudoalteromonas</taxon>
    </lineage>
</organism>
<name>A0ABY1GM99_9GAMM</name>
<keyword evidence="1" id="KW-0472">Membrane</keyword>
<protein>
    <recommendedName>
        <fullName evidence="4">General secretion pathway protein L</fullName>
    </recommendedName>
</protein>
<proteinExistence type="predicted"/>
<accession>A0ABY1GM99</accession>